<organism evidence="3 4">
    <name type="scientific">Streptomyces johnsoniae</name>
    <dbReference type="NCBI Taxonomy" id="3075532"/>
    <lineage>
        <taxon>Bacteria</taxon>
        <taxon>Bacillati</taxon>
        <taxon>Actinomycetota</taxon>
        <taxon>Actinomycetes</taxon>
        <taxon>Kitasatosporales</taxon>
        <taxon>Streptomycetaceae</taxon>
        <taxon>Streptomyces</taxon>
    </lineage>
</organism>
<dbReference type="CDD" id="cd07581">
    <property type="entry name" value="nitrilase_3"/>
    <property type="match status" value="1"/>
</dbReference>
<dbReference type="EMBL" id="JAVREV010000001">
    <property type="protein sequence ID" value="MDT0441182.1"/>
    <property type="molecule type" value="Genomic_DNA"/>
</dbReference>
<keyword evidence="3" id="KW-0378">Hydrolase</keyword>
<dbReference type="Gene3D" id="3.60.110.10">
    <property type="entry name" value="Carbon-nitrogen hydrolase"/>
    <property type="match status" value="1"/>
</dbReference>
<dbReference type="InterPro" id="IPR001110">
    <property type="entry name" value="UPF0012_CS"/>
</dbReference>
<dbReference type="SUPFAM" id="SSF56317">
    <property type="entry name" value="Carbon-nitrogen hydrolase"/>
    <property type="match status" value="1"/>
</dbReference>
<comment type="caution">
    <text evidence="3">The sequence shown here is derived from an EMBL/GenBank/DDBJ whole genome shotgun (WGS) entry which is preliminary data.</text>
</comment>
<gene>
    <name evidence="3" type="ORF">RM779_01010</name>
</gene>
<dbReference type="RefSeq" id="WP_311614746.1">
    <property type="nucleotide sequence ID" value="NZ_JAVREV010000001.1"/>
</dbReference>
<dbReference type="PANTHER" id="PTHR23088:SF27">
    <property type="entry name" value="DEAMINATED GLUTATHIONE AMIDASE"/>
    <property type="match status" value="1"/>
</dbReference>
<keyword evidence="4" id="KW-1185">Reference proteome</keyword>
<dbReference type="PROSITE" id="PS01227">
    <property type="entry name" value="UPF0012"/>
    <property type="match status" value="1"/>
</dbReference>
<name>A0ABU2RWR4_9ACTN</name>
<protein>
    <submittedName>
        <fullName evidence="3">Carbon-nitrogen hydrolase family protein</fullName>
    </submittedName>
</protein>
<evidence type="ECO:0000256" key="1">
    <source>
        <dbReference type="ARBA" id="ARBA00010613"/>
    </source>
</evidence>
<proteinExistence type="inferred from homology"/>
<evidence type="ECO:0000313" key="4">
    <source>
        <dbReference type="Proteomes" id="UP001183615"/>
    </source>
</evidence>
<dbReference type="PANTHER" id="PTHR23088">
    <property type="entry name" value="NITRILASE-RELATED"/>
    <property type="match status" value="1"/>
</dbReference>
<evidence type="ECO:0000259" key="2">
    <source>
        <dbReference type="PROSITE" id="PS50263"/>
    </source>
</evidence>
<dbReference type="PROSITE" id="PS50263">
    <property type="entry name" value="CN_HYDROLASE"/>
    <property type="match status" value="1"/>
</dbReference>
<dbReference type="GO" id="GO:0016787">
    <property type="term" value="F:hydrolase activity"/>
    <property type="evidence" value="ECO:0007669"/>
    <property type="project" value="UniProtKB-KW"/>
</dbReference>
<dbReference type="Proteomes" id="UP001183615">
    <property type="component" value="Unassembled WGS sequence"/>
</dbReference>
<dbReference type="InterPro" id="IPR036526">
    <property type="entry name" value="C-N_Hydrolase_sf"/>
</dbReference>
<accession>A0ABU2RWR4</accession>
<sequence length="266" mass="27526">MRIAVSQLASGVSPADNLAAIAEQTARAAAEGADAVVFPEAAMARFGIPLGPLAEPLDGPWATRVRSVADAAGVLVVAGMFTPAGAGRVRNTLLITGRGIDTHYDKLHLFDAFGFAESATVAPGSRPVTAELDGVVLGFATCYDVRFPGLFTRLADDGARIVLLPASWGAGPGKAEQWEVLVRARALDSTCWLVAAGQADPASVGEPPATSAPTGIGHSMVVSPYGEVRARLGAEPGLLVADVDPAETERARRTLPVLANRRRDVV</sequence>
<reference evidence="4" key="1">
    <citation type="submission" date="2023-07" db="EMBL/GenBank/DDBJ databases">
        <title>30 novel species of actinomycetes from the DSMZ collection.</title>
        <authorList>
            <person name="Nouioui I."/>
        </authorList>
    </citation>
    <scope>NUCLEOTIDE SEQUENCE [LARGE SCALE GENOMIC DNA]</scope>
    <source>
        <strain evidence="4">DSM 41886</strain>
    </source>
</reference>
<dbReference type="Pfam" id="PF00795">
    <property type="entry name" value="CN_hydrolase"/>
    <property type="match status" value="1"/>
</dbReference>
<dbReference type="InterPro" id="IPR003010">
    <property type="entry name" value="C-N_Hydrolase"/>
</dbReference>
<comment type="similarity">
    <text evidence="1">Belongs to the carbon-nitrogen hydrolase superfamily. NIT1/NIT2 family.</text>
</comment>
<feature type="domain" description="CN hydrolase" evidence="2">
    <location>
        <begin position="1"/>
        <end position="245"/>
    </location>
</feature>
<evidence type="ECO:0000313" key="3">
    <source>
        <dbReference type="EMBL" id="MDT0441182.1"/>
    </source>
</evidence>